<dbReference type="InterPro" id="IPR001841">
    <property type="entry name" value="Znf_RING"/>
</dbReference>
<dbReference type="GO" id="GO:0005737">
    <property type="term" value="C:cytoplasm"/>
    <property type="evidence" value="ECO:0007669"/>
    <property type="project" value="TreeGrafter"/>
</dbReference>
<evidence type="ECO:0000256" key="1">
    <source>
        <dbReference type="ARBA" id="ARBA00000900"/>
    </source>
</evidence>
<dbReference type="OrthoDB" id="891187at2759"/>
<dbReference type="EC" id="2.3.2.27" evidence="2"/>
<dbReference type="PANTHER" id="PTHR15710">
    <property type="entry name" value="E3 UBIQUITIN-PROTEIN LIGASE PRAJA"/>
    <property type="match status" value="1"/>
</dbReference>
<proteinExistence type="predicted"/>
<evidence type="ECO:0000256" key="8">
    <source>
        <dbReference type="PROSITE-ProRule" id="PRU00175"/>
    </source>
</evidence>
<dbReference type="CDD" id="cd16667">
    <property type="entry name" value="RING-H2_RNF126-like"/>
    <property type="match status" value="1"/>
</dbReference>
<dbReference type="Gene3D" id="3.30.40.10">
    <property type="entry name" value="Zinc/RING finger domain, C3HC4 (zinc finger)"/>
    <property type="match status" value="1"/>
</dbReference>
<dbReference type="EMBL" id="PNBA02000015">
    <property type="protein sequence ID" value="KAG6398429.1"/>
    <property type="molecule type" value="Genomic_DNA"/>
</dbReference>
<keyword evidence="3" id="KW-0808">Transferase</keyword>
<keyword evidence="5 8" id="KW-0863">Zinc-finger</keyword>
<gene>
    <name evidence="10" type="ORF">SASPL_139889</name>
</gene>
<evidence type="ECO:0000256" key="3">
    <source>
        <dbReference type="ARBA" id="ARBA00022679"/>
    </source>
</evidence>
<dbReference type="FunFam" id="3.30.40.10:FF:000022">
    <property type="entry name" value="E3 ubiquitin-protein ligase RING1-like"/>
    <property type="match status" value="1"/>
</dbReference>
<comment type="catalytic activity">
    <reaction evidence="1">
        <text>S-ubiquitinyl-[E2 ubiquitin-conjugating enzyme]-L-cysteine + [acceptor protein]-L-lysine = [E2 ubiquitin-conjugating enzyme]-L-cysteine + N(6)-ubiquitinyl-[acceptor protein]-L-lysine.</text>
        <dbReference type="EC" id="2.3.2.27"/>
    </reaction>
</comment>
<sequence>MAEVSNLHRRRQSPPIYRRSIATTIVSHLEEAVHEEDEFFNQAHPFVFDSFSPPHNSSNPSFFDDYATSFDLGFDLNSEPENPGGCEYEDPNCFFFGGEEDDDQMNYVTDLFEPRHPHPAEDLIWELDSRRVEDPGMEFGFGPGLRVVSMDSESDTEEFEVNVGYSNDDDDDDDDEDDSLFGVRNHRYYAGDNDREEFEWEEVSERVQFDERENLNMVINRIEEISVSSNISSSDIDNSDLGGGDGEGVEVGRNIGWEVLLAVNNLERNLEFEIPGENSFIDGGEGESLPHTNLPDDYILTMEYDALFGQLVENDNASKGSPPAAKSAVEKLPSLVLTKADVEQNNSVVVCAVCKDEFAIGEKVTRMPCSHLYHEDCILPWLSMRNSCPVCRHELPTDDADYERRKGGRGRVRSGNAASLFDDFEVRYNFEILP</sequence>
<evidence type="ECO:0000256" key="5">
    <source>
        <dbReference type="ARBA" id="ARBA00022771"/>
    </source>
</evidence>
<dbReference type="PROSITE" id="PS50089">
    <property type="entry name" value="ZF_RING_2"/>
    <property type="match status" value="1"/>
</dbReference>
<keyword evidence="6" id="KW-0833">Ubl conjugation pathway</keyword>
<reference evidence="10" key="2">
    <citation type="submission" date="2020-08" db="EMBL/GenBank/DDBJ databases">
        <title>Plant Genome Project.</title>
        <authorList>
            <person name="Zhang R.-G."/>
        </authorList>
    </citation>
    <scope>NUCLEOTIDE SEQUENCE</scope>
    <source>
        <strain evidence="10">Huo1</strain>
        <tissue evidence="10">Leaf</tissue>
    </source>
</reference>
<dbReference type="InterPro" id="IPR013083">
    <property type="entry name" value="Znf_RING/FYVE/PHD"/>
</dbReference>
<dbReference type="GO" id="GO:0061630">
    <property type="term" value="F:ubiquitin protein ligase activity"/>
    <property type="evidence" value="ECO:0007669"/>
    <property type="project" value="UniProtKB-EC"/>
</dbReference>
<dbReference type="Proteomes" id="UP000298416">
    <property type="component" value="Unassembled WGS sequence"/>
</dbReference>
<dbReference type="AlphaFoldDB" id="A0A8X8ZBY8"/>
<keyword evidence="11" id="KW-1185">Reference proteome</keyword>
<organism evidence="10">
    <name type="scientific">Salvia splendens</name>
    <name type="common">Scarlet sage</name>
    <dbReference type="NCBI Taxonomy" id="180675"/>
    <lineage>
        <taxon>Eukaryota</taxon>
        <taxon>Viridiplantae</taxon>
        <taxon>Streptophyta</taxon>
        <taxon>Embryophyta</taxon>
        <taxon>Tracheophyta</taxon>
        <taxon>Spermatophyta</taxon>
        <taxon>Magnoliopsida</taxon>
        <taxon>eudicotyledons</taxon>
        <taxon>Gunneridae</taxon>
        <taxon>Pentapetalae</taxon>
        <taxon>asterids</taxon>
        <taxon>lamiids</taxon>
        <taxon>Lamiales</taxon>
        <taxon>Lamiaceae</taxon>
        <taxon>Nepetoideae</taxon>
        <taxon>Mentheae</taxon>
        <taxon>Salviinae</taxon>
        <taxon>Salvia</taxon>
        <taxon>Salvia subgen. Calosphace</taxon>
        <taxon>core Calosphace</taxon>
    </lineage>
</organism>
<name>A0A8X8ZBY8_SALSN</name>
<evidence type="ECO:0000256" key="6">
    <source>
        <dbReference type="ARBA" id="ARBA00022786"/>
    </source>
</evidence>
<dbReference type="SUPFAM" id="SSF57850">
    <property type="entry name" value="RING/U-box"/>
    <property type="match status" value="1"/>
</dbReference>
<evidence type="ECO:0000256" key="4">
    <source>
        <dbReference type="ARBA" id="ARBA00022723"/>
    </source>
</evidence>
<evidence type="ECO:0000313" key="11">
    <source>
        <dbReference type="Proteomes" id="UP000298416"/>
    </source>
</evidence>
<reference evidence="10" key="1">
    <citation type="submission" date="2018-01" db="EMBL/GenBank/DDBJ databases">
        <authorList>
            <person name="Mao J.F."/>
        </authorList>
    </citation>
    <scope>NUCLEOTIDE SEQUENCE</scope>
    <source>
        <strain evidence="10">Huo1</strain>
        <tissue evidence="10">Leaf</tissue>
    </source>
</reference>
<dbReference type="Pfam" id="PF13639">
    <property type="entry name" value="zf-RING_2"/>
    <property type="match status" value="1"/>
</dbReference>
<dbReference type="GO" id="GO:0008270">
    <property type="term" value="F:zinc ion binding"/>
    <property type="evidence" value="ECO:0007669"/>
    <property type="project" value="UniProtKB-KW"/>
</dbReference>
<evidence type="ECO:0000259" key="9">
    <source>
        <dbReference type="PROSITE" id="PS50089"/>
    </source>
</evidence>
<keyword evidence="7" id="KW-0862">Zinc</keyword>
<protein>
    <recommendedName>
        <fullName evidence="2">RING-type E3 ubiquitin transferase</fullName>
        <ecNumber evidence="2">2.3.2.27</ecNumber>
    </recommendedName>
</protein>
<accession>A0A8X8ZBY8</accession>
<evidence type="ECO:0000313" key="10">
    <source>
        <dbReference type="EMBL" id="KAG6398429.1"/>
    </source>
</evidence>
<comment type="caution">
    <text evidence="10">The sequence shown here is derived from an EMBL/GenBank/DDBJ whole genome shotgun (WGS) entry which is preliminary data.</text>
</comment>
<dbReference type="SMART" id="SM00184">
    <property type="entry name" value="RING"/>
    <property type="match status" value="1"/>
</dbReference>
<dbReference type="GO" id="GO:0016567">
    <property type="term" value="P:protein ubiquitination"/>
    <property type="evidence" value="ECO:0007669"/>
    <property type="project" value="TreeGrafter"/>
</dbReference>
<dbReference type="PANTHER" id="PTHR15710:SF108">
    <property type="entry name" value="OS03G0286100 PROTEIN"/>
    <property type="match status" value="1"/>
</dbReference>
<evidence type="ECO:0000256" key="7">
    <source>
        <dbReference type="ARBA" id="ARBA00022833"/>
    </source>
</evidence>
<keyword evidence="4" id="KW-0479">Metal-binding</keyword>
<evidence type="ECO:0000256" key="2">
    <source>
        <dbReference type="ARBA" id="ARBA00012483"/>
    </source>
</evidence>
<feature type="domain" description="RING-type" evidence="9">
    <location>
        <begin position="351"/>
        <end position="392"/>
    </location>
</feature>